<accession>A0ACB0IQE6</accession>
<reference evidence="1" key="1">
    <citation type="submission" date="2023-10" db="EMBL/GenBank/DDBJ databases">
        <authorList>
            <person name="Rodriguez Cubillos JULIANA M."/>
            <person name="De Vega J."/>
        </authorList>
    </citation>
    <scope>NUCLEOTIDE SEQUENCE</scope>
</reference>
<proteinExistence type="predicted"/>
<dbReference type="Proteomes" id="UP001177021">
    <property type="component" value="Unassembled WGS sequence"/>
</dbReference>
<name>A0ACB0IQE6_TRIPR</name>
<protein>
    <submittedName>
        <fullName evidence="1">Uncharacterized protein</fullName>
    </submittedName>
</protein>
<sequence length="150" mass="17466">MASYENNDASLVDIDFEAFEIDENLLRELLEEEEGKSENVHGNKECIVESLEESNVNNPNLMCAEHEGKQNNCLEQNECQYVHDFEWLNMMDMTEPSNQLDEVMKMNWFVDDVVEKLEFDFGYANGECCPQIYDGHFSSDASYGCLWENY</sequence>
<comment type="caution">
    <text evidence="1">The sequence shown here is derived from an EMBL/GenBank/DDBJ whole genome shotgun (WGS) entry which is preliminary data.</text>
</comment>
<evidence type="ECO:0000313" key="2">
    <source>
        <dbReference type="Proteomes" id="UP001177021"/>
    </source>
</evidence>
<organism evidence="1 2">
    <name type="scientific">Trifolium pratense</name>
    <name type="common">Red clover</name>
    <dbReference type="NCBI Taxonomy" id="57577"/>
    <lineage>
        <taxon>Eukaryota</taxon>
        <taxon>Viridiplantae</taxon>
        <taxon>Streptophyta</taxon>
        <taxon>Embryophyta</taxon>
        <taxon>Tracheophyta</taxon>
        <taxon>Spermatophyta</taxon>
        <taxon>Magnoliopsida</taxon>
        <taxon>eudicotyledons</taxon>
        <taxon>Gunneridae</taxon>
        <taxon>Pentapetalae</taxon>
        <taxon>rosids</taxon>
        <taxon>fabids</taxon>
        <taxon>Fabales</taxon>
        <taxon>Fabaceae</taxon>
        <taxon>Papilionoideae</taxon>
        <taxon>50 kb inversion clade</taxon>
        <taxon>NPAAA clade</taxon>
        <taxon>Hologalegina</taxon>
        <taxon>IRL clade</taxon>
        <taxon>Trifolieae</taxon>
        <taxon>Trifolium</taxon>
    </lineage>
</organism>
<gene>
    <name evidence="1" type="ORF">MILVUS5_LOCUS5122</name>
</gene>
<dbReference type="EMBL" id="CASHSV030000002">
    <property type="protein sequence ID" value="CAJ2634145.1"/>
    <property type="molecule type" value="Genomic_DNA"/>
</dbReference>
<evidence type="ECO:0000313" key="1">
    <source>
        <dbReference type="EMBL" id="CAJ2634145.1"/>
    </source>
</evidence>
<keyword evidence="2" id="KW-1185">Reference proteome</keyword>